<dbReference type="PANTHER" id="PTHR43277:SF4">
    <property type="entry name" value="ARGININE DECARBOXYLASE"/>
    <property type="match status" value="1"/>
</dbReference>
<organism evidence="8 9">
    <name type="scientific">Leucobacter alluvii</name>
    <dbReference type="NCBI Taxonomy" id="340321"/>
    <lineage>
        <taxon>Bacteria</taxon>
        <taxon>Bacillati</taxon>
        <taxon>Actinomycetota</taxon>
        <taxon>Actinomycetes</taxon>
        <taxon>Micrococcales</taxon>
        <taxon>Microbacteriaceae</taxon>
        <taxon>Leucobacter</taxon>
    </lineage>
</organism>
<evidence type="ECO:0000259" key="7">
    <source>
        <dbReference type="Pfam" id="PF03711"/>
    </source>
</evidence>
<dbReference type="Gene3D" id="3.40.640.10">
    <property type="entry name" value="Type I PLP-dependent aspartate aminotransferase-like (Major domain)"/>
    <property type="match status" value="1"/>
</dbReference>
<keyword evidence="8" id="KW-0032">Aminotransferase</keyword>
<dbReference type="InterPro" id="IPR015424">
    <property type="entry name" value="PyrdxlP-dep_Trfase"/>
</dbReference>
<sequence length="576" mass="60702">MVLSGTQVILSHTTYVASQGRRGFRTRPVPVMMATMLHTDVPAQMIAPSELSGAGASIMPSEQRAAAEQQPTPRFQLDHSAAPYADALEAYADRGSVQLMVPGHGGTEDDLSGRLAGFLGERALRLDIPMLMDGVDLLARGQEQTPLDRALELAADAWGAKRTWFLTNGASQANRTIALAARGLGDRILAQRSAHSSFSDGILLAGITPSYVMPNVDAEHGMAHGVSPAALEAALVEAEQAGNPAHAVYVISPSYFGSVSDVQGLARVAHAHNAPLIVDGAWGPHFGFHPELPESPARLGADVVISSTHKLAGSLTQSAMLHLGDGPFADRLEPLIERAFSMTASTSTSALLRGSLDIARHALATGEESIGRSVAGARRFREILREDPRFAVVSDTFDRFDDIVDTDLLRVPIDVSGAGVGGHWLRQHLVEHHDMYFEMSTATSIVAVIGAGKSHDFDAVYAAIVASVESPEADRERAAAGDAHDFPSLPAPGAYRVSPRDGFFGATEVVSATEAVGRVSADTLAAYPPGIPNVMPGEEITEEAVAFLQAVAASPTGYVRGAIDPAVDRFRVLAGG</sequence>
<dbReference type="Pfam" id="PF01276">
    <property type="entry name" value="OKR_DC_1"/>
    <property type="match status" value="1"/>
</dbReference>
<dbReference type="PANTHER" id="PTHR43277">
    <property type="entry name" value="ARGININE DECARBOXYLASE"/>
    <property type="match status" value="1"/>
</dbReference>
<dbReference type="GO" id="GO:0008483">
    <property type="term" value="F:transaminase activity"/>
    <property type="evidence" value="ECO:0007669"/>
    <property type="project" value="UniProtKB-KW"/>
</dbReference>
<evidence type="ECO:0000313" key="8">
    <source>
        <dbReference type="EMBL" id="GAA2186303.1"/>
    </source>
</evidence>
<protein>
    <submittedName>
        <fullName evidence="8">Aminotransferase class I/II-fold pyridoxal phosphate-dependent enzyme</fullName>
    </submittedName>
</protein>
<evidence type="ECO:0000256" key="1">
    <source>
        <dbReference type="ARBA" id="ARBA00001933"/>
    </source>
</evidence>
<keyword evidence="5" id="KW-0456">Lyase</keyword>
<dbReference type="InterPro" id="IPR052357">
    <property type="entry name" value="Orn_Lys_Arg_decarboxylase-I"/>
</dbReference>
<dbReference type="SUPFAM" id="SSF53383">
    <property type="entry name" value="PLP-dependent transferases"/>
    <property type="match status" value="1"/>
</dbReference>
<feature type="domain" description="Orn/Lys/Arg decarboxylase C-terminal" evidence="7">
    <location>
        <begin position="505"/>
        <end position="552"/>
    </location>
</feature>
<dbReference type="Proteomes" id="UP001501084">
    <property type="component" value="Unassembled WGS sequence"/>
</dbReference>
<evidence type="ECO:0000256" key="4">
    <source>
        <dbReference type="ARBA" id="ARBA00022898"/>
    </source>
</evidence>
<dbReference type="InterPro" id="IPR008286">
    <property type="entry name" value="Prn/Lys/Arg_de-COase_C"/>
</dbReference>
<evidence type="ECO:0000259" key="6">
    <source>
        <dbReference type="Pfam" id="PF01276"/>
    </source>
</evidence>
<evidence type="ECO:0000256" key="2">
    <source>
        <dbReference type="ARBA" id="ARBA00010671"/>
    </source>
</evidence>
<reference evidence="9" key="1">
    <citation type="journal article" date="2019" name="Int. J. Syst. Evol. Microbiol.">
        <title>The Global Catalogue of Microorganisms (GCM) 10K type strain sequencing project: providing services to taxonomists for standard genome sequencing and annotation.</title>
        <authorList>
            <consortium name="The Broad Institute Genomics Platform"/>
            <consortium name="The Broad Institute Genome Sequencing Center for Infectious Disease"/>
            <person name="Wu L."/>
            <person name="Ma J."/>
        </authorList>
    </citation>
    <scope>NUCLEOTIDE SEQUENCE [LARGE SCALE GENOMIC DNA]</scope>
    <source>
        <strain evidence="9">JCM 14919</strain>
    </source>
</reference>
<comment type="cofactor">
    <cofactor evidence="1">
        <name>pyridoxal 5'-phosphate</name>
        <dbReference type="ChEBI" id="CHEBI:597326"/>
    </cofactor>
</comment>
<evidence type="ECO:0000313" key="9">
    <source>
        <dbReference type="Proteomes" id="UP001501084"/>
    </source>
</evidence>
<dbReference type="InterPro" id="IPR000310">
    <property type="entry name" value="Orn/Lys/Arg_deCO2ase_major_dom"/>
</dbReference>
<evidence type="ECO:0000256" key="3">
    <source>
        <dbReference type="ARBA" id="ARBA00022793"/>
    </source>
</evidence>
<dbReference type="SUPFAM" id="SSF55904">
    <property type="entry name" value="Ornithine decarboxylase C-terminal domain"/>
    <property type="match status" value="1"/>
</dbReference>
<keyword evidence="3" id="KW-0210">Decarboxylase</keyword>
<evidence type="ECO:0000256" key="5">
    <source>
        <dbReference type="ARBA" id="ARBA00023239"/>
    </source>
</evidence>
<keyword evidence="4" id="KW-0663">Pyridoxal phosphate</keyword>
<dbReference type="InterPro" id="IPR036633">
    <property type="entry name" value="Prn/Lys/Arg_de-COase_C_sf"/>
</dbReference>
<proteinExistence type="inferred from homology"/>
<keyword evidence="9" id="KW-1185">Reference proteome</keyword>
<comment type="similarity">
    <text evidence="2">Belongs to the Orn/Lys/Arg decarboxylase class-I family.</text>
</comment>
<accession>A0ABP5MU49</accession>
<dbReference type="Pfam" id="PF03711">
    <property type="entry name" value="OKR_DC_1_C"/>
    <property type="match status" value="1"/>
</dbReference>
<feature type="domain" description="Orn/Lys/Arg decarboxylases family 1 pyridoxal-P attachment site" evidence="6">
    <location>
        <begin position="83"/>
        <end position="385"/>
    </location>
</feature>
<dbReference type="EMBL" id="BAAAOP010000003">
    <property type="protein sequence ID" value="GAA2186303.1"/>
    <property type="molecule type" value="Genomic_DNA"/>
</dbReference>
<keyword evidence="8" id="KW-0808">Transferase</keyword>
<dbReference type="Gene3D" id="3.90.100.10">
    <property type="entry name" value="Orn/Lys/Arg decarboxylase, C-terminal domain"/>
    <property type="match status" value="1"/>
</dbReference>
<dbReference type="InterPro" id="IPR015421">
    <property type="entry name" value="PyrdxlP-dep_Trfase_major"/>
</dbReference>
<name>A0ABP5MU49_9MICO</name>
<comment type="caution">
    <text evidence="8">The sequence shown here is derived from an EMBL/GenBank/DDBJ whole genome shotgun (WGS) entry which is preliminary data.</text>
</comment>
<gene>
    <name evidence="8" type="ORF">GCM10009786_06500</name>
</gene>